<keyword evidence="6 9" id="KW-0819">tRNA processing</keyword>
<feature type="region of interest" description="Interaction with RNA" evidence="9">
    <location>
        <begin position="124"/>
        <end position="129"/>
    </location>
</feature>
<organism evidence="10 11">
    <name type="scientific">Lacticaseibacillus paracasei NRIC 0644</name>
    <dbReference type="NCBI Taxonomy" id="1435038"/>
    <lineage>
        <taxon>Bacteria</taxon>
        <taxon>Bacillati</taxon>
        <taxon>Bacillota</taxon>
        <taxon>Bacilli</taxon>
        <taxon>Lactobacillales</taxon>
        <taxon>Lactobacillaceae</taxon>
        <taxon>Lacticaseibacillus</taxon>
    </lineage>
</organism>
<dbReference type="Proteomes" id="UP000032552">
    <property type="component" value="Unassembled WGS sequence"/>
</dbReference>
<dbReference type="NCBIfam" id="NF001080">
    <property type="entry name" value="PRK00121.2-2"/>
    <property type="match status" value="1"/>
</dbReference>
<dbReference type="Pfam" id="PF02390">
    <property type="entry name" value="Methyltransf_4"/>
    <property type="match status" value="1"/>
</dbReference>
<dbReference type="GO" id="GO:0043527">
    <property type="term" value="C:tRNA methyltransferase complex"/>
    <property type="evidence" value="ECO:0007669"/>
    <property type="project" value="TreeGrafter"/>
</dbReference>
<feature type="binding site" evidence="9">
    <location>
        <position position="69"/>
    </location>
    <ligand>
        <name>S-adenosyl-L-methionine</name>
        <dbReference type="ChEBI" id="CHEBI:59789"/>
    </ligand>
</feature>
<keyword evidence="3 9" id="KW-0489">Methyltransferase</keyword>
<comment type="catalytic activity">
    <reaction evidence="1 9">
        <text>guanosine(46) in tRNA + S-adenosyl-L-methionine = N(7)-methylguanosine(46) in tRNA + S-adenosyl-L-homocysteine</text>
        <dbReference type="Rhea" id="RHEA:42708"/>
        <dbReference type="Rhea" id="RHEA-COMP:10188"/>
        <dbReference type="Rhea" id="RHEA-COMP:10189"/>
        <dbReference type="ChEBI" id="CHEBI:57856"/>
        <dbReference type="ChEBI" id="CHEBI:59789"/>
        <dbReference type="ChEBI" id="CHEBI:74269"/>
        <dbReference type="ChEBI" id="CHEBI:74480"/>
        <dbReference type="EC" id="2.1.1.33"/>
    </reaction>
</comment>
<feature type="binding site" evidence="9">
    <location>
        <position position="118"/>
    </location>
    <ligand>
        <name>S-adenosyl-L-methionine</name>
        <dbReference type="ChEBI" id="CHEBI:59789"/>
    </ligand>
</feature>
<evidence type="ECO:0000256" key="6">
    <source>
        <dbReference type="ARBA" id="ARBA00022694"/>
    </source>
</evidence>
<proteinExistence type="inferred from homology"/>
<dbReference type="FunFam" id="3.40.50.150:FF:000035">
    <property type="entry name" value="tRNA (guanine-N(7)-)-methyltransferase"/>
    <property type="match status" value="1"/>
</dbReference>
<evidence type="ECO:0000256" key="5">
    <source>
        <dbReference type="ARBA" id="ARBA00022691"/>
    </source>
</evidence>
<dbReference type="PANTHER" id="PTHR23417:SF14">
    <property type="entry name" value="PENTACOTRIPEPTIDE-REPEAT REGION OF PRORP DOMAIN-CONTAINING PROTEIN"/>
    <property type="match status" value="1"/>
</dbReference>
<comment type="similarity">
    <text evidence="8 9">Belongs to the class I-like SAM-binding methyltransferase superfamily. TrmB family.</text>
</comment>
<accession>A0A0C9QD25</accession>
<evidence type="ECO:0000256" key="8">
    <source>
        <dbReference type="ARBA" id="ARBA00060767"/>
    </source>
</evidence>
<dbReference type="HAMAP" id="MF_01057">
    <property type="entry name" value="tRNA_methyltr_TrmB"/>
    <property type="match status" value="1"/>
</dbReference>
<evidence type="ECO:0000256" key="1">
    <source>
        <dbReference type="ARBA" id="ARBA00000142"/>
    </source>
</evidence>
<gene>
    <name evidence="9" type="primary">trmB</name>
    <name evidence="10" type="ORF">LC0644_2256</name>
</gene>
<dbReference type="CDD" id="cd02440">
    <property type="entry name" value="AdoMet_MTases"/>
    <property type="match status" value="1"/>
</dbReference>
<dbReference type="GO" id="GO:0008176">
    <property type="term" value="F:tRNA (guanine(46)-N7)-methyltransferase activity"/>
    <property type="evidence" value="ECO:0007669"/>
    <property type="project" value="UniProtKB-UniRule"/>
</dbReference>
<evidence type="ECO:0000256" key="2">
    <source>
        <dbReference type="ARBA" id="ARBA00003015"/>
    </source>
</evidence>
<evidence type="ECO:0000256" key="4">
    <source>
        <dbReference type="ARBA" id="ARBA00022679"/>
    </source>
</evidence>
<dbReference type="PROSITE" id="PS51625">
    <property type="entry name" value="SAM_MT_TRMB"/>
    <property type="match status" value="1"/>
</dbReference>
<feature type="binding site" evidence="9">
    <location>
        <position position="154"/>
    </location>
    <ligand>
        <name>substrate</name>
    </ligand>
</feature>
<evidence type="ECO:0000313" key="10">
    <source>
        <dbReference type="EMBL" id="GAN37667.1"/>
    </source>
</evidence>
<dbReference type="NCBIfam" id="TIGR00091">
    <property type="entry name" value="tRNA (guanosine(46)-N7)-methyltransferase TrmB"/>
    <property type="match status" value="1"/>
</dbReference>
<dbReference type="SUPFAM" id="SSF53335">
    <property type="entry name" value="S-adenosyl-L-methionine-dependent methyltransferases"/>
    <property type="match status" value="1"/>
</dbReference>
<evidence type="ECO:0000256" key="7">
    <source>
        <dbReference type="ARBA" id="ARBA00060552"/>
    </source>
</evidence>
<dbReference type="InterPro" id="IPR029063">
    <property type="entry name" value="SAM-dependent_MTases_sf"/>
</dbReference>
<protein>
    <recommendedName>
        <fullName evidence="9">tRNA (guanine-N(7)-)-methyltransferase</fullName>
        <ecNumber evidence="9">2.1.1.33</ecNumber>
    </recommendedName>
    <alternativeName>
        <fullName evidence="9">tRNA (guanine(46)-N(7))-methyltransferase</fullName>
    </alternativeName>
    <alternativeName>
        <fullName evidence="9">tRNA(m7G46)-methyltransferase</fullName>
    </alternativeName>
</protein>
<dbReference type="RefSeq" id="WP_045624590.1">
    <property type="nucleotide sequence ID" value="NZ_BAYM01000246.1"/>
</dbReference>
<dbReference type="EMBL" id="BAYM01000246">
    <property type="protein sequence ID" value="GAN37667.1"/>
    <property type="molecule type" value="Genomic_DNA"/>
</dbReference>
<dbReference type="PANTHER" id="PTHR23417">
    <property type="entry name" value="3-DEOXY-D-MANNO-OCTULOSONIC-ACID TRANSFERASE/TRNA GUANINE-N 7 - -METHYLTRANSFERASE"/>
    <property type="match status" value="1"/>
</dbReference>
<feature type="binding site" evidence="9">
    <location>
        <begin position="192"/>
        <end position="195"/>
    </location>
    <ligand>
        <name>substrate</name>
    </ligand>
</feature>
<dbReference type="EC" id="2.1.1.33" evidence="9"/>
<dbReference type="InterPro" id="IPR003358">
    <property type="entry name" value="tRNA_(Gua-N-7)_MeTrfase_Trmb"/>
</dbReference>
<reference evidence="11" key="1">
    <citation type="submission" date="2014-05" db="EMBL/GenBank/DDBJ databases">
        <title>Whole genome sequencing of Lactobacillus casei NRIC0644.</title>
        <authorList>
            <person name="Atarashi H."/>
            <person name="Yoshida Y."/>
            <person name="Fujimura S."/>
            <person name="Tanaka N."/>
            <person name="Shiwa Y."/>
            <person name="Yoshikawa H."/>
            <person name="Okada S."/>
            <person name="Nakagawa J."/>
        </authorList>
    </citation>
    <scope>NUCLEOTIDE SEQUENCE [LARGE SCALE GENOMIC DNA]</scope>
    <source>
        <strain evidence="11">NRIC0644</strain>
    </source>
</reference>
<feature type="binding site" evidence="9">
    <location>
        <position position="96"/>
    </location>
    <ligand>
        <name>S-adenosyl-L-methionine</name>
        <dbReference type="ChEBI" id="CHEBI:59789"/>
    </ligand>
</feature>
<sequence length="214" mass="24990">MRLRNKQWAKPLILAHPEMILVRPEKMQGHWQSRFDQSRPLYLEVGSGKGQFIVEMAKTHPDRNFIALELQEAAVAMILKKQVALKLPNLQLVLGDGADLTDYFSEGEIDGLFLNFSDPWPKTRHEKRRLTYRDFLRQYRAIMKPDALLQFKTDNQGLFEYSLVSMNHFGMTFDLVSLNLHHDKRVTDNVPTEYEEKFSADGGRIYELVAHFKH</sequence>
<name>A0A0C9QD25_LACPA</name>
<feature type="binding site" evidence="9">
    <location>
        <position position="122"/>
    </location>
    <ligand>
        <name>substrate</name>
    </ligand>
</feature>
<dbReference type="Gene3D" id="3.40.50.150">
    <property type="entry name" value="Vaccinia Virus protein VP39"/>
    <property type="match status" value="1"/>
</dbReference>
<feature type="binding site" evidence="9">
    <location>
        <position position="44"/>
    </location>
    <ligand>
        <name>S-adenosyl-L-methionine</name>
        <dbReference type="ChEBI" id="CHEBI:59789"/>
    </ligand>
</feature>
<comment type="pathway">
    <text evidence="7 9">tRNA modification; N(7)-methylguanine-tRNA biosynthesis.</text>
</comment>
<comment type="function">
    <text evidence="2 9">Catalyzes the formation of N(7)-methylguanine at position 46 (m7G46) in tRNA.</text>
</comment>
<dbReference type="InterPro" id="IPR055361">
    <property type="entry name" value="tRNA_methyltr_TrmB_bact"/>
</dbReference>
<evidence type="ECO:0000313" key="11">
    <source>
        <dbReference type="Proteomes" id="UP000032552"/>
    </source>
</evidence>
<keyword evidence="5 9" id="KW-0949">S-adenosyl-L-methionine</keyword>
<comment type="caution">
    <text evidence="10">The sequence shown here is derived from an EMBL/GenBank/DDBJ whole genome shotgun (WGS) entry which is preliminary data.</text>
</comment>
<keyword evidence="4 9" id="KW-0808">Transferase</keyword>
<dbReference type="UniPathway" id="UPA00989"/>
<dbReference type="AlphaFoldDB" id="A0A0C9QD25"/>
<evidence type="ECO:0000256" key="9">
    <source>
        <dbReference type="HAMAP-Rule" id="MF_01057"/>
    </source>
</evidence>
<evidence type="ECO:0000256" key="3">
    <source>
        <dbReference type="ARBA" id="ARBA00022603"/>
    </source>
</evidence>